<organism evidence="4 5">
    <name type="scientific">Amycolatopsis pigmentata</name>
    <dbReference type="NCBI Taxonomy" id="450801"/>
    <lineage>
        <taxon>Bacteria</taxon>
        <taxon>Bacillati</taxon>
        <taxon>Actinomycetota</taxon>
        <taxon>Actinomycetes</taxon>
        <taxon>Pseudonocardiales</taxon>
        <taxon>Pseudonocardiaceae</taxon>
        <taxon>Amycolatopsis</taxon>
    </lineage>
</organism>
<dbReference type="RefSeq" id="WP_378265440.1">
    <property type="nucleotide sequence ID" value="NZ_JBHUKR010000007.1"/>
</dbReference>
<keyword evidence="2" id="KW-0472">Membrane</keyword>
<comment type="caution">
    <text evidence="4">The sequence shown here is derived from an EMBL/GenBank/DDBJ whole genome shotgun (WGS) entry which is preliminary data.</text>
</comment>
<feature type="transmembrane region" description="Helical" evidence="2">
    <location>
        <begin position="509"/>
        <end position="527"/>
    </location>
</feature>
<gene>
    <name evidence="4" type="ORF">ACFSXZ_14680</name>
</gene>
<keyword evidence="2" id="KW-1133">Transmembrane helix</keyword>
<name>A0ABW5FUS4_9PSEU</name>
<keyword evidence="5" id="KW-1185">Reference proteome</keyword>
<evidence type="ECO:0000313" key="4">
    <source>
        <dbReference type="EMBL" id="MFD2417572.1"/>
    </source>
</evidence>
<sequence>MPSRLSRALVPPVAAALLVLMASPAMADSTIPTTPIPVPASPGQPPFSAPEGPQPLGHAVADAAASLGVLRLLPNAVPTSAILPGYGEQLPKQAAFEAGMGLSSAQANSEAFFSWERAVAQSSPAGVAVGGNAPQPPGGLVQTALPDNPKAITGGLSAPPNPLGTAGLITGSVHARWSPTLGPCVDTIADASTSVAGLSLLGSVPTLPDLPFGQLPNLPKLASGFDPSKGLQTFGGLLAGGGQPSADGTGALLSLPGTLSTHSVTKLVDLPNSPHKAIQSVSTMNVAEIDLLKGTPLALTLKVTSEPTLRITSTGDKATSKVEYSAPVVTIERQGQVLYTLDAAHPTEDIPIGLPLKALSDQLGTGVQSLPVVGGLVATATKGPRQLSVTNGLVLDIGVLRLSIAGLNQKEQQLTTPFDGYQLGASARLLDLQVLPTAALKAALPNGAADSLPSSLAQVSLGEQIGRAYAPPGGVVCGSTSPAATSPAESEGAPRQLAYTAGAYSAVPMFWTGSAMLLLGVVLVAAFPSRRRTRATAEPSPRRRSRP</sequence>
<reference evidence="5" key="1">
    <citation type="journal article" date="2019" name="Int. J. Syst. Evol. Microbiol.">
        <title>The Global Catalogue of Microorganisms (GCM) 10K type strain sequencing project: providing services to taxonomists for standard genome sequencing and annotation.</title>
        <authorList>
            <consortium name="The Broad Institute Genomics Platform"/>
            <consortium name="The Broad Institute Genome Sequencing Center for Infectious Disease"/>
            <person name="Wu L."/>
            <person name="Ma J."/>
        </authorList>
    </citation>
    <scope>NUCLEOTIDE SEQUENCE [LARGE SCALE GENOMIC DNA]</scope>
    <source>
        <strain evidence="5">CGMCC 4.7645</strain>
    </source>
</reference>
<proteinExistence type="predicted"/>
<protein>
    <submittedName>
        <fullName evidence="4">Uncharacterized protein</fullName>
    </submittedName>
</protein>
<evidence type="ECO:0000256" key="3">
    <source>
        <dbReference type="SAM" id="SignalP"/>
    </source>
</evidence>
<feature type="compositionally biased region" description="Pro residues" evidence="1">
    <location>
        <begin position="34"/>
        <end position="48"/>
    </location>
</feature>
<keyword evidence="2" id="KW-0812">Transmembrane</keyword>
<feature type="signal peptide" evidence="3">
    <location>
        <begin position="1"/>
        <end position="27"/>
    </location>
</feature>
<dbReference type="EMBL" id="JBHUKR010000007">
    <property type="protein sequence ID" value="MFD2417572.1"/>
    <property type="molecule type" value="Genomic_DNA"/>
</dbReference>
<dbReference type="Proteomes" id="UP001597417">
    <property type="component" value="Unassembled WGS sequence"/>
</dbReference>
<evidence type="ECO:0000256" key="2">
    <source>
        <dbReference type="SAM" id="Phobius"/>
    </source>
</evidence>
<evidence type="ECO:0000313" key="5">
    <source>
        <dbReference type="Proteomes" id="UP001597417"/>
    </source>
</evidence>
<feature type="chain" id="PRO_5046440759" evidence="3">
    <location>
        <begin position="28"/>
        <end position="547"/>
    </location>
</feature>
<keyword evidence="3" id="KW-0732">Signal</keyword>
<feature type="region of interest" description="Disordered" evidence="1">
    <location>
        <begin position="33"/>
        <end position="53"/>
    </location>
</feature>
<evidence type="ECO:0000256" key="1">
    <source>
        <dbReference type="SAM" id="MobiDB-lite"/>
    </source>
</evidence>
<accession>A0ABW5FUS4</accession>